<name>A0AAV8YX87_9CUCU</name>
<dbReference type="GO" id="GO:0008104">
    <property type="term" value="P:intracellular protein localization"/>
    <property type="evidence" value="ECO:0007669"/>
    <property type="project" value="TreeGrafter"/>
</dbReference>
<keyword evidence="2" id="KW-1185">Reference proteome</keyword>
<dbReference type="GO" id="GO:0042147">
    <property type="term" value="P:retrograde transport, endosome to Golgi"/>
    <property type="evidence" value="ECO:0007669"/>
    <property type="project" value="TreeGrafter"/>
</dbReference>
<sequence length="92" mass="9919">MLNHAPFMYTIELESLATLCFRAFDGSNYEVRCAVAKLLGTLIAMTQQNQTTGKSNSQQQKGLKTVSLDEALGILMSGFLRGGVGFLKGTGK</sequence>
<dbReference type="GO" id="GO:0005829">
    <property type="term" value="C:cytosol"/>
    <property type="evidence" value="ECO:0007669"/>
    <property type="project" value="GOC"/>
</dbReference>
<dbReference type="InterPro" id="IPR040108">
    <property type="entry name" value="Laa1/Sip1/HEATR5"/>
</dbReference>
<dbReference type="Proteomes" id="UP001162162">
    <property type="component" value="Unassembled WGS sequence"/>
</dbReference>
<proteinExistence type="predicted"/>
<reference evidence="1" key="1">
    <citation type="journal article" date="2023" name="Insect Mol. Biol.">
        <title>Genome sequencing provides insights into the evolution of gene families encoding plant cell wall-degrading enzymes in longhorned beetles.</title>
        <authorList>
            <person name="Shin N.R."/>
            <person name="Okamura Y."/>
            <person name="Kirsch R."/>
            <person name="Pauchet Y."/>
        </authorList>
    </citation>
    <scope>NUCLEOTIDE SEQUENCE</scope>
    <source>
        <strain evidence="1">AMC_N1</strain>
    </source>
</reference>
<comment type="caution">
    <text evidence="1">The sequence shown here is derived from an EMBL/GenBank/DDBJ whole genome shotgun (WGS) entry which is preliminary data.</text>
</comment>
<organism evidence="1 2">
    <name type="scientific">Aromia moschata</name>
    <dbReference type="NCBI Taxonomy" id="1265417"/>
    <lineage>
        <taxon>Eukaryota</taxon>
        <taxon>Metazoa</taxon>
        <taxon>Ecdysozoa</taxon>
        <taxon>Arthropoda</taxon>
        <taxon>Hexapoda</taxon>
        <taxon>Insecta</taxon>
        <taxon>Pterygota</taxon>
        <taxon>Neoptera</taxon>
        <taxon>Endopterygota</taxon>
        <taxon>Coleoptera</taxon>
        <taxon>Polyphaga</taxon>
        <taxon>Cucujiformia</taxon>
        <taxon>Chrysomeloidea</taxon>
        <taxon>Cerambycidae</taxon>
        <taxon>Cerambycinae</taxon>
        <taxon>Callichromatini</taxon>
        <taxon>Aromia</taxon>
    </lineage>
</organism>
<dbReference type="EMBL" id="JAPWTK010000038">
    <property type="protein sequence ID" value="KAJ8955463.1"/>
    <property type="molecule type" value="Genomic_DNA"/>
</dbReference>
<accession>A0AAV8YX87</accession>
<dbReference type="PANTHER" id="PTHR21663">
    <property type="entry name" value="HYPOTHETICAL HEAT DOMAIN-CONTAINING"/>
    <property type="match status" value="1"/>
</dbReference>
<dbReference type="GO" id="GO:0016020">
    <property type="term" value="C:membrane"/>
    <property type="evidence" value="ECO:0007669"/>
    <property type="project" value="TreeGrafter"/>
</dbReference>
<dbReference type="GO" id="GO:0005794">
    <property type="term" value="C:Golgi apparatus"/>
    <property type="evidence" value="ECO:0007669"/>
    <property type="project" value="TreeGrafter"/>
</dbReference>
<evidence type="ECO:0000313" key="1">
    <source>
        <dbReference type="EMBL" id="KAJ8955463.1"/>
    </source>
</evidence>
<evidence type="ECO:0000313" key="2">
    <source>
        <dbReference type="Proteomes" id="UP001162162"/>
    </source>
</evidence>
<gene>
    <name evidence="1" type="ORF">NQ318_003563</name>
</gene>
<dbReference type="GO" id="GO:0030139">
    <property type="term" value="C:endocytic vesicle"/>
    <property type="evidence" value="ECO:0007669"/>
    <property type="project" value="TreeGrafter"/>
</dbReference>
<dbReference type="GO" id="GO:0006897">
    <property type="term" value="P:endocytosis"/>
    <property type="evidence" value="ECO:0007669"/>
    <property type="project" value="TreeGrafter"/>
</dbReference>
<dbReference type="PANTHER" id="PTHR21663:SF0">
    <property type="entry name" value="HEAT REPEAT-CONTAINING PROTEIN 5B"/>
    <property type="match status" value="1"/>
</dbReference>
<protein>
    <submittedName>
        <fullName evidence="1">Uncharacterized protein</fullName>
    </submittedName>
</protein>
<dbReference type="AlphaFoldDB" id="A0AAV8YX87"/>